<proteinExistence type="predicted"/>
<accession>A0AAU2GT57</accession>
<protein>
    <submittedName>
        <fullName evidence="1">Uncharacterized protein</fullName>
    </submittedName>
</protein>
<sequence length="42" mass="4605">MEPAATRVRARKRRLSGPRTNVAWLHRSGQLTPRPALVAVAG</sequence>
<gene>
    <name evidence="1" type="ORF">OHV25_05345</name>
</gene>
<reference evidence="1" key="1">
    <citation type="submission" date="2022-10" db="EMBL/GenBank/DDBJ databases">
        <title>The complete genomes of actinobacterial strains from the NBC collection.</title>
        <authorList>
            <person name="Joergensen T.S."/>
            <person name="Alvarez Arevalo M."/>
            <person name="Sterndorff E.B."/>
            <person name="Faurdal D."/>
            <person name="Vuksanovic O."/>
            <person name="Mourched A.-S."/>
            <person name="Charusanti P."/>
            <person name="Shaw S."/>
            <person name="Blin K."/>
            <person name="Weber T."/>
        </authorList>
    </citation>
    <scope>NUCLEOTIDE SEQUENCE</scope>
    <source>
        <strain evidence="1">NBC_00060</strain>
    </source>
</reference>
<organism evidence="1">
    <name type="scientific">Streptomyces sp. NBC_00060</name>
    <dbReference type="NCBI Taxonomy" id="2975636"/>
    <lineage>
        <taxon>Bacteria</taxon>
        <taxon>Bacillati</taxon>
        <taxon>Actinomycetota</taxon>
        <taxon>Actinomycetes</taxon>
        <taxon>Kitasatosporales</taxon>
        <taxon>Streptomycetaceae</taxon>
        <taxon>Streptomyces</taxon>
    </lineage>
</organism>
<name>A0AAU2GT57_9ACTN</name>
<evidence type="ECO:0000313" key="1">
    <source>
        <dbReference type="EMBL" id="WTU39043.1"/>
    </source>
</evidence>
<dbReference type="EMBL" id="CP108253">
    <property type="protein sequence ID" value="WTU39043.1"/>
    <property type="molecule type" value="Genomic_DNA"/>
</dbReference>
<dbReference type="AlphaFoldDB" id="A0AAU2GT57"/>